<dbReference type="EMBL" id="SRLO01001465">
    <property type="protein sequence ID" value="TNN37608.1"/>
    <property type="molecule type" value="Genomic_DNA"/>
</dbReference>
<dbReference type="Proteomes" id="UP000314294">
    <property type="component" value="Unassembled WGS sequence"/>
</dbReference>
<reference evidence="1 2" key="1">
    <citation type="submission" date="2019-03" db="EMBL/GenBank/DDBJ databases">
        <title>First draft genome of Liparis tanakae, snailfish: a comprehensive survey of snailfish specific genes.</title>
        <authorList>
            <person name="Kim W."/>
            <person name="Song I."/>
            <person name="Jeong J.-H."/>
            <person name="Kim D."/>
            <person name="Kim S."/>
            <person name="Ryu S."/>
            <person name="Song J.Y."/>
            <person name="Lee S.K."/>
        </authorList>
    </citation>
    <scope>NUCLEOTIDE SEQUENCE [LARGE SCALE GENOMIC DNA]</scope>
    <source>
        <tissue evidence="1">Muscle</tissue>
    </source>
</reference>
<protein>
    <submittedName>
        <fullName evidence="1">Uncharacterized protein</fullName>
    </submittedName>
</protein>
<keyword evidence="2" id="KW-1185">Reference proteome</keyword>
<accession>A0A4Z2F8W3</accession>
<proteinExistence type="predicted"/>
<name>A0A4Z2F8W3_9TELE</name>
<gene>
    <name evidence="1" type="ORF">EYF80_052229</name>
</gene>
<sequence>MNLNESVDILAGHQQESGSLDPPTIWEKRRRRYRAEALALAKKKEKADASQLLCLRGNIHPVLRSMRLFEGGALHIIILRWILIEKNSSPGPIEAPQETHAERTSQLFEPHICFPDLREAP</sequence>
<evidence type="ECO:0000313" key="1">
    <source>
        <dbReference type="EMBL" id="TNN37608.1"/>
    </source>
</evidence>
<comment type="caution">
    <text evidence="1">The sequence shown here is derived from an EMBL/GenBank/DDBJ whole genome shotgun (WGS) entry which is preliminary data.</text>
</comment>
<evidence type="ECO:0000313" key="2">
    <source>
        <dbReference type="Proteomes" id="UP000314294"/>
    </source>
</evidence>
<organism evidence="1 2">
    <name type="scientific">Liparis tanakae</name>
    <name type="common">Tanaka's snailfish</name>
    <dbReference type="NCBI Taxonomy" id="230148"/>
    <lineage>
        <taxon>Eukaryota</taxon>
        <taxon>Metazoa</taxon>
        <taxon>Chordata</taxon>
        <taxon>Craniata</taxon>
        <taxon>Vertebrata</taxon>
        <taxon>Euteleostomi</taxon>
        <taxon>Actinopterygii</taxon>
        <taxon>Neopterygii</taxon>
        <taxon>Teleostei</taxon>
        <taxon>Neoteleostei</taxon>
        <taxon>Acanthomorphata</taxon>
        <taxon>Eupercaria</taxon>
        <taxon>Perciformes</taxon>
        <taxon>Cottioidei</taxon>
        <taxon>Cottales</taxon>
        <taxon>Liparidae</taxon>
        <taxon>Liparis</taxon>
    </lineage>
</organism>
<dbReference type="AlphaFoldDB" id="A0A4Z2F8W3"/>